<dbReference type="Proteomes" id="UP000272560">
    <property type="component" value="Unassembled WGS sequence"/>
</dbReference>
<feature type="domain" description="ABC transporter" evidence="6">
    <location>
        <begin position="63"/>
        <end position="312"/>
    </location>
</feature>
<protein>
    <submittedName>
        <fullName evidence="7">ABC transporter ATP-binding protein</fullName>
    </submittedName>
</protein>
<dbReference type="GO" id="GO:0005524">
    <property type="term" value="F:ATP binding"/>
    <property type="evidence" value="ECO:0007669"/>
    <property type="project" value="UniProtKB-KW"/>
</dbReference>
<evidence type="ECO:0000256" key="1">
    <source>
        <dbReference type="ARBA" id="ARBA00005417"/>
    </source>
</evidence>
<dbReference type="GO" id="GO:0055085">
    <property type="term" value="P:transmembrane transport"/>
    <property type="evidence" value="ECO:0007669"/>
    <property type="project" value="UniProtKB-ARBA"/>
</dbReference>
<keyword evidence="2" id="KW-0813">Transport</keyword>
<dbReference type="PROSITE" id="PS50893">
    <property type="entry name" value="ABC_TRANSPORTER_2"/>
    <property type="match status" value="2"/>
</dbReference>
<evidence type="ECO:0000313" key="7">
    <source>
        <dbReference type="EMBL" id="RJT81833.1"/>
    </source>
</evidence>
<gene>
    <name evidence="7" type="ORF">D6T63_03470</name>
</gene>
<evidence type="ECO:0000313" key="8">
    <source>
        <dbReference type="Proteomes" id="UP000272560"/>
    </source>
</evidence>
<dbReference type="GO" id="GO:0016887">
    <property type="term" value="F:ATP hydrolysis activity"/>
    <property type="evidence" value="ECO:0007669"/>
    <property type="project" value="InterPro"/>
</dbReference>
<feature type="compositionally biased region" description="Basic residues" evidence="5">
    <location>
        <begin position="25"/>
        <end position="48"/>
    </location>
</feature>
<comment type="similarity">
    <text evidence="1">Belongs to the ABC transporter superfamily.</text>
</comment>
<accession>A0A3A5M8H5</accession>
<evidence type="ECO:0000256" key="4">
    <source>
        <dbReference type="ARBA" id="ARBA00022840"/>
    </source>
</evidence>
<proteinExistence type="inferred from homology"/>
<dbReference type="NCBIfam" id="NF008453">
    <property type="entry name" value="PRK11308.1"/>
    <property type="match status" value="2"/>
</dbReference>
<name>A0A3A5M8H5_9MICC</name>
<dbReference type="SMART" id="SM00382">
    <property type="entry name" value="AAA"/>
    <property type="match status" value="2"/>
</dbReference>
<dbReference type="PANTHER" id="PTHR43776:SF7">
    <property type="entry name" value="D,D-DIPEPTIDE TRANSPORT ATP-BINDING PROTEIN DDPF-RELATED"/>
    <property type="match status" value="1"/>
</dbReference>
<evidence type="ECO:0000256" key="5">
    <source>
        <dbReference type="SAM" id="MobiDB-lite"/>
    </source>
</evidence>
<keyword evidence="8" id="KW-1185">Reference proteome</keyword>
<evidence type="ECO:0000259" key="6">
    <source>
        <dbReference type="PROSITE" id="PS50893"/>
    </source>
</evidence>
<evidence type="ECO:0000256" key="2">
    <source>
        <dbReference type="ARBA" id="ARBA00022448"/>
    </source>
</evidence>
<reference evidence="7 8" key="1">
    <citation type="submission" date="2018-09" db="EMBL/GenBank/DDBJ databases">
        <title>Novel species of Arthrobacter.</title>
        <authorList>
            <person name="Liu Q."/>
            <person name="Xin Y.-H."/>
        </authorList>
    </citation>
    <scope>NUCLEOTIDE SEQUENCE [LARGE SCALE GENOMIC DNA]</scope>
    <source>
        <strain evidence="7 8">Hz2</strain>
    </source>
</reference>
<dbReference type="PANTHER" id="PTHR43776">
    <property type="entry name" value="TRANSPORT ATP-BINDING PROTEIN"/>
    <property type="match status" value="1"/>
</dbReference>
<dbReference type="PROSITE" id="PS00211">
    <property type="entry name" value="ABC_TRANSPORTER_1"/>
    <property type="match status" value="1"/>
</dbReference>
<dbReference type="GO" id="GO:0015833">
    <property type="term" value="P:peptide transport"/>
    <property type="evidence" value="ECO:0007669"/>
    <property type="project" value="InterPro"/>
</dbReference>
<dbReference type="SUPFAM" id="SSF52540">
    <property type="entry name" value="P-loop containing nucleoside triphosphate hydrolases"/>
    <property type="match status" value="2"/>
</dbReference>
<dbReference type="InterPro" id="IPR003439">
    <property type="entry name" value="ABC_transporter-like_ATP-bd"/>
</dbReference>
<feature type="region of interest" description="Disordered" evidence="5">
    <location>
        <begin position="18"/>
        <end position="58"/>
    </location>
</feature>
<dbReference type="CDD" id="cd03257">
    <property type="entry name" value="ABC_NikE_OppD_transporters"/>
    <property type="match status" value="2"/>
</dbReference>
<dbReference type="NCBIfam" id="NF007739">
    <property type="entry name" value="PRK10419.1"/>
    <property type="match status" value="2"/>
</dbReference>
<dbReference type="OrthoDB" id="4008250at2"/>
<dbReference type="InterPro" id="IPR003593">
    <property type="entry name" value="AAA+_ATPase"/>
</dbReference>
<evidence type="ECO:0000256" key="3">
    <source>
        <dbReference type="ARBA" id="ARBA00022741"/>
    </source>
</evidence>
<dbReference type="InterPro" id="IPR017871">
    <property type="entry name" value="ABC_transporter-like_CS"/>
</dbReference>
<dbReference type="InterPro" id="IPR050319">
    <property type="entry name" value="ABC_transp_ATP-bind"/>
</dbReference>
<organism evidence="7 8">
    <name type="scientific">Arthrobacter cheniae</name>
    <dbReference type="NCBI Taxonomy" id="1258888"/>
    <lineage>
        <taxon>Bacteria</taxon>
        <taxon>Bacillati</taxon>
        <taxon>Actinomycetota</taxon>
        <taxon>Actinomycetes</taxon>
        <taxon>Micrococcales</taxon>
        <taxon>Micrococcaceae</taxon>
        <taxon>Arthrobacter</taxon>
    </lineage>
</organism>
<dbReference type="Gene3D" id="3.40.50.300">
    <property type="entry name" value="P-loop containing nucleotide triphosphate hydrolases"/>
    <property type="match status" value="2"/>
</dbReference>
<feature type="region of interest" description="Disordered" evidence="5">
    <location>
        <begin position="323"/>
        <end position="361"/>
    </location>
</feature>
<keyword evidence="4 7" id="KW-0067">ATP-binding</keyword>
<dbReference type="Pfam" id="PF08352">
    <property type="entry name" value="oligo_HPY"/>
    <property type="match status" value="2"/>
</dbReference>
<dbReference type="InterPro" id="IPR027417">
    <property type="entry name" value="P-loop_NTPase"/>
</dbReference>
<dbReference type="InterPro" id="IPR013563">
    <property type="entry name" value="Oligopep_ABC_C"/>
</dbReference>
<dbReference type="AlphaFoldDB" id="A0A3A5M8H5"/>
<dbReference type="Pfam" id="PF00005">
    <property type="entry name" value="ABC_tran"/>
    <property type="match status" value="2"/>
</dbReference>
<comment type="caution">
    <text evidence="7">The sequence shown here is derived from an EMBL/GenBank/DDBJ whole genome shotgun (WGS) entry which is preliminary data.</text>
</comment>
<sequence length="628" mass="67681">MGRDALIRSQLHLERTLDDHLPRSVPRRHSPVHHRHRPRTPSPRRRKAPMSSTLSPVAPPPLVELRNLTVEFGRGINRREVVRGVSLTVRQGECLALVGESGSGKSVTARTLVGLTGSGATVHADTQRFNGVNALNWTERQWSRVRGRDAGFILQDALSSLDSLRTVGNEVGEVLRLHGDLDRARRHARVVELLASVGVPEPEVRARQYPHQLSGGLRQRALIASAIAADPGLLIADEPTTALDATIAAQVLRLLGGLKGTRTGVLVVSHDLAVVADLADRVAVMRDGEIVEEGSVQAILQDPRHPYTQGLLAAIPSRSSRGYRLTDRSRPVAPGGPSLPRLTPAPSPSEGIRSPAPVSLPAAQGTPILAVQGIKRSYPGPGGGTRTAVDDVSFTLGTGTTLGIVGESGSGKTTVARIVLGVEQADNGSVRLHGRTWEEHRAARDASARRSVQMIYQDPLHSFDPRRTVRQVIGQAVAAAGTPRRARADRVLELLDLVGLASDKARSRPLDLSGGQRQRVAIARALAAEPEVIICDEPVSALDVTVQARILDLLTELQERFGLSYLFISHDLGVIQHVSKDVLVLRDGVVLEHGPVDDVFDNPRHDYTRRLINAIPALPALRKDTIPS</sequence>
<feature type="domain" description="ABC transporter" evidence="6">
    <location>
        <begin position="369"/>
        <end position="612"/>
    </location>
</feature>
<dbReference type="EMBL" id="QZVT01000002">
    <property type="protein sequence ID" value="RJT81833.1"/>
    <property type="molecule type" value="Genomic_DNA"/>
</dbReference>
<keyword evidence="3" id="KW-0547">Nucleotide-binding</keyword>